<dbReference type="PRINTS" id="PR00385">
    <property type="entry name" value="P450"/>
</dbReference>
<accession>W6XNX0</accession>
<dbReference type="Pfam" id="PF00067">
    <property type="entry name" value="p450"/>
    <property type="match status" value="2"/>
</dbReference>
<comment type="similarity">
    <text evidence="2">Belongs to the cytochrome P450 family.</text>
</comment>
<dbReference type="Proteomes" id="UP000053841">
    <property type="component" value="Unassembled WGS sequence"/>
</dbReference>
<dbReference type="InterPro" id="IPR001128">
    <property type="entry name" value="Cyt_P450"/>
</dbReference>
<comment type="cofactor">
    <cofactor evidence="1 5">
        <name>heme</name>
        <dbReference type="ChEBI" id="CHEBI:30413"/>
    </cofactor>
</comment>
<dbReference type="GO" id="GO:0005506">
    <property type="term" value="F:iron ion binding"/>
    <property type="evidence" value="ECO:0007669"/>
    <property type="project" value="InterPro"/>
</dbReference>
<dbReference type="Gene3D" id="1.10.630.10">
    <property type="entry name" value="Cytochrome P450"/>
    <property type="match status" value="1"/>
</dbReference>
<keyword evidence="4 5" id="KW-0408">Iron</keyword>
<keyword evidence="5" id="KW-0349">Heme</keyword>
<dbReference type="PANTHER" id="PTHR24305">
    <property type="entry name" value="CYTOCHROME P450"/>
    <property type="match status" value="1"/>
</dbReference>
<keyword evidence="3 5" id="KW-0479">Metal-binding</keyword>
<dbReference type="SUPFAM" id="SSF48264">
    <property type="entry name" value="Cytochrome P450"/>
    <property type="match status" value="1"/>
</dbReference>
<evidence type="ECO:0000313" key="7">
    <source>
        <dbReference type="Proteomes" id="UP000053841"/>
    </source>
</evidence>
<dbReference type="AlphaFoldDB" id="W6XNX0"/>
<dbReference type="KEGG" id="bze:COCCADRAFT_112378"/>
<sequence>MQWVTRQLLILDSPIIQIFLPFKPPIVVVGDYEEARDIMMRRCPREFDRSLLLSDLLGGALPDSLIMLRSDDVFRGHRRLLQDLMSPVFLRDVAAPNIYTQACRLVRLWEIKAKCAAGRPFDASGDIFKAALDAVFGFAFGPSWQHSAMQPMIDAITHISVDHGAPNSPASFPEGMQDEVITATLSLVAAVEKVQGSLSMKLTWLLLSLTPTLWRARRVRERYITDAIREAVAHVVRTSETHTQLLVTSAVEHMVVREGRLADEAGRRPDFFSSAMRGELFGFIVGGHDTTSTTVAWGVKYLADHIPVQERFRAALYAAGSQAKKEGRCPSADEILAFRVPYLDAVIEEILRCGGTTPALDREAMVDTQILGRNIPKGTTVLLLTQGPSIRSPSFRIDERLRSETYSSRANSTVHGRSWADHNAEAFDPDRWLVRSQDKNGKYEQLFNGTSGPTLAFGLGPRGCWGRRLAYVELRLYLVLIVWNFRLSPCPPELSSYSSIAGITSKPRQCYVRLTKAGL</sequence>
<reference evidence="6 7" key="1">
    <citation type="journal article" date="2013" name="PLoS Genet.">
        <title>Comparative genome structure, secondary metabolite, and effector coding capacity across Cochliobolus pathogens.</title>
        <authorList>
            <person name="Condon B.J."/>
            <person name="Leng Y."/>
            <person name="Wu D."/>
            <person name="Bushley K.E."/>
            <person name="Ohm R.A."/>
            <person name="Otillar R."/>
            <person name="Martin J."/>
            <person name="Schackwitz W."/>
            <person name="Grimwood J."/>
            <person name="MohdZainudin N."/>
            <person name="Xue C."/>
            <person name="Wang R."/>
            <person name="Manning V.A."/>
            <person name="Dhillon B."/>
            <person name="Tu Z.J."/>
            <person name="Steffenson B.J."/>
            <person name="Salamov A."/>
            <person name="Sun H."/>
            <person name="Lowry S."/>
            <person name="LaButti K."/>
            <person name="Han J."/>
            <person name="Copeland A."/>
            <person name="Lindquist E."/>
            <person name="Barry K."/>
            <person name="Schmutz J."/>
            <person name="Baker S.E."/>
            <person name="Ciuffetti L.M."/>
            <person name="Grigoriev I.V."/>
            <person name="Zhong S."/>
            <person name="Turgeon B.G."/>
        </authorList>
    </citation>
    <scope>NUCLEOTIDE SEQUENCE [LARGE SCALE GENOMIC DNA]</scope>
    <source>
        <strain evidence="6 7">26-R-13</strain>
    </source>
</reference>
<dbReference type="RefSeq" id="XP_007718522.1">
    <property type="nucleotide sequence ID" value="XM_007720332.1"/>
</dbReference>
<keyword evidence="7" id="KW-1185">Reference proteome</keyword>
<dbReference type="InterPro" id="IPR036396">
    <property type="entry name" value="Cyt_P450_sf"/>
</dbReference>
<evidence type="ECO:0008006" key="8">
    <source>
        <dbReference type="Google" id="ProtNLM"/>
    </source>
</evidence>
<dbReference type="GO" id="GO:0020037">
    <property type="term" value="F:heme binding"/>
    <property type="evidence" value="ECO:0007669"/>
    <property type="project" value="InterPro"/>
</dbReference>
<dbReference type="InterPro" id="IPR002403">
    <property type="entry name" value="Cyt_P450_E_grp-IV"/>
</dbReference>
<evidence type="ECO:0000256" key="2">
    <source>
        <dbReference type="ARBA" id="ARBA00010617"/>
    </source>
</evidence>
<name>W6XNX0_COCC2</name>
<dbReference type="GO" id="GO:0016705">
    <property type="term" value="F:oxidoreductase activity, acting on paired donors, with incorporation or reduction of molecular oxygen"/>
    <property type="evidence" value="ECO:0007669"/>
    <property type="project" value="InterPro"/>
</dbReference>
<protein>
    <recommendedName>
        <fullName evidence="8">Cytochrome P450</fullName>
    </recommendedName>
</protein>
<dbReference type="GO" id="GO:0004497">
    <property type="term" value="F:monooxygenase activity"/>
    <property type="evidence" value="ECO:0007669"/>
    <property type="project" value="InterPro"/>
</dbReference>
<feature type="binding site" description="axial binding residue" evidence="5">
    <location>
        <position position="464"/>
    </location>
    <ligand>
        <name>heme</name>
        <dbReference type="ChEBI" id="CHEBI:30413"/>
    </ligand>
    <ligandPart>
        <name>Fe</name>
        <dbReference type="ChEBI" id="CHEBI:18248"/>
    </ligandPart>
</feature>
<dbReference type="PRINTS" id="PR00465">
    <property type="entry name" value="EP450IV"/>
</dbReference>
<organism evidence="6 7">
    <name type="scientific">Cochliobolus carbonum (strain 26-R-13)</name>
    <name type="common">Maize leaf spot fungus</name>
    <name type="synonym">Bipolaris zeicola</name>
    <dbReference type="NCBI Taxonomy" id="930089"/>
    <lineage>
        <taxon>Eukaryota</taxon>
        <taxon>Fungi</taxon>
        <taxon>Dikarya</taxon>
        <taxon>Ascomycota</taxon>
        <taxon>Pezizomycotina</taxon>
        <taxon>Dothideomycetes</taxon>
        <taxon>Pleosporomycetidae</taxon>
        <taxon>Pleosporales</taxon>
        <taxon>Pleosporineae</taxon>
        <taxon>Pleosporaceae</taxon>
        <taxon>Bipolaris</taxon>
    </lineage>
</organism>
<evidence type="ECO:0000256" key="4">
    <source>
        <dbReference type="ARBA" id="ARBA00023004"/>
    </source>
</evidence>
<evidence type="ECO:0000256" key="3">
    <source>
        <dbReference type="ARBA" id="ARBA00022723"/>
    </source>
</evidence>
<dbReference type="InterPro" id="IPR050121">
    <property type="entry name" value="Cytochrome_P450_monoxygenase"/>
</dbReference>
<evidence type="ECO:0000313" key="6">
    <source>
        <dbReference type="EMBL" id="EUC27173.1"/>
    </source>
</evidence>
<dbReference type="OrthoDB" id="1470350at2759"/>
<dbReference type="HOGENOM" id="CLU_025001_1_0_1"/>
<gene>
    <name evidence="6" type="ORF">COCCADRAFT_112378</name>
</gene>
<dbReference type="GeneID" id="19144445"/>
<evidence type="ECO:0000256" key="1">
    <source>
        <dbReference type="ARBA" id="ARBA00001971"/>
    </source>
</evidence>
<dbReference type="EMBL" id="KI964987">
    <property type="protein sequence ID" value="EUC27173.1"/>
    <property type="molecule type" value="Genomic_DNA"/>
</dbReference>
<dbReference type="eggNOG" id="KOG0156">
    <property type="taxonomic scope" value="Eukaryota"/>
</dbReference>
<evidence type="ECO:0000256" key="5">
    <source>
        <dbReference type="PIRSR" id="PIRSR602403-1"/>
    </source>
</evidence>
<proteinExistence type="inferred from homology"/>
<dbReference type="PANTHER" id="PTHR24305:SF232">
    <property type="entry name" value="P450, PUTATIVE (EUROFUNG)-RELATED"/>
    <property type="match status" value="1"/>
</dbReference>